<sequence length="132" mass="14997">MSHSMKVRVYFEDTDAGGIVYHANYLKFMERGRTDWLRELGFSQDVLLNQNIAFVVKKLDIDYVNAAKFDQLLTVNSSLSTFKKASLQFEQTITDEQDRQIAVAKVLIACVNTKTLRPTKTPEPILSALSHV</sequence>
<keyword evidence="4" id="KW-1185">Reference proteome</keyword>
<name>A0A3N5ZBA9_9ALTE</name>
<accession>A0A3N5ZBA9</accession>
<dbReference type="NCBIfam" id="TIGR00051">
    <property type="entry name" value="YbgC/FadM family acyl-CoA thioesterase"/>
    <property type="match status" value="1"/>
</dbReference>
<evidence type="ECO:0000256" key="2">
    <source>
        <dbReference type="ARBA" id="ARBA00022801"/>
    </source>
</evidence>
<dbReference type="Proteomes" id="UP000275281">
    <property type="component" value="Unassembled WGS sequence"/>
</dbReference>
<evidence type="ECO:0000313" key="3">
    <source>
        <dbReference type="EMBL" id="RPJ68554.1"/>
    </source>
</evidence>
<dbReference type="InterPro" id="IPR014166">
    <property type="entry name" value="Tol-Pal_acyl-CoA_thioesterase"/>
</dbReference>
<dbReference type="InterPro" id="IPR006684">
    <property type="entry name" value="YbgC/YbaW"/>
</dbReference>
<dbReference type="PANTHER" id="PTHR31793">
    <property type="entry name" value="4-HYDROXYBENZOYL-COA THIOESTERASE FAMILY MEMBER"/>
    <property type="match status" value="1"/>
</dbReference>
<dbReference type="FunFam" id="3.10.129.10:FF:000004">
    <property type="entry name" value="Tol-pal system-associated acyl-CoA thioesterase"/>
    <property type="match status" value="1"/>
</dbReference>
<evidence type="ECO:0000313" key="4">
    <source>
        <dbReference type="Proteomes" id="UP000275281"/>
    </source>
</evidence>
<evidence type="ECO:0000256" key="1">
    <source>
        <dbReference type="ARBA" id="ARBA00005953"/>
    </source>
</evidence>
<dbReference type="Pfam" id="PF13279">
    <property type="entry name" value="4HBT_2"/>
    <property type="match status" value="1"/>
</dbReference>
<protein>
    <submittedName>
        <fullName evidence="3">Tol-pal system-associated acyl-CoA thioesterase</fullName>
    </submittedName>
</protein>
<dbReference type="AlphaFoldDB" id="A0A3N5ZBA9"/>
<organism evidence="3 4">
    <name type="scientific">Alteromonas sediminis</name>
    <dbReference type="NCBI Taxonomy" id="2259342"/>
    <lineage>
        <taxon>Bacteria</taxon>
        <taxon>Pseudomonadati</taxon>
        <taxon>Pseudomonadota</taxon>
        <taxon>Gammaproteobacteria</taxon>
        <taxon>Alteromonadales</taxon>
        <taxon>Alteromonadaceae</taxon>
        <taxon>Alteromonas/Salinimonas group</taxon>
        <taxon>Alteromonas</taxon>
    </lineage>
</organism>
<proteinExistence type="inferred from homology"/>
<comment type="caution">
    <text evidence="3">The sequence shown here is derived from an EMBL/GenBank/DDBJ whole genome shotgun (WGS) entry which is preliminary data.</text>
</comment>
<dbReference type="GO" id="GO:0047617">
    <property type="term" value="F:fatty acyl-CoA hydrolase activity"/>
    <property type="evidence" value="ECO:0007669"/>
    <property type="project" value="TreeGrafter"/>
</dbReference>
<dbReference type="RefSeq" id="WP_124026555.1">
    <property type="nucleotide sequence ID" value="NZ_JBHRSN010000005.1"/>
</dbReference>
<dbReference type="InterPro" id="IPR029069">
    <property type="entry name" value="HotDog_dom_sf"/>
</dbReference>
<dbReference type="PIRSF" id="PIRSF003230">
    <property type="entry name" value="YbgC"/>
    <property type="match status" value="1"/>
</dbReference>
<dbReference type="InterPro" id="IPR008272">
    <property type="entry name" value="HB-CoA_thioesterase_AS"/>
</dbReference>
<dbReference type="EMBL" id="RPOK01000001">
    <property type="protein sequence ID" value="RPJ68554.1"/>
    <property type="molecule type" value="Genomic_DNA"/>
</dbReference>
<dbReference type="CDD" id="cd00586">
    <property type="entry name" value="4HBT"/>
    <property type="match status" value="1"/>
</dbReference>
<dbReference type="SUPFAM" id="SSF54637">
    <property type="entry name" value="Thioesterase/thiol ester dehydrase-isomerase"/>
    <property type="match status" value="1"/>
</dbReference>
<reference evidence="3 4" key="1">
    <citation type="submission" date="2018-11" db="EMBL/GenBank/DDBJ databases">
        <authorList>
            <person name="Ye M.-Q."/>
            <person name="Du Z.-J."/>
        </authorList>
    </citation>
    <scope>NUCLEOTIDE SEQUENCE [LARGE SCALE GENOMIC DNA]</scope>
    <source>
        <strain evidence="3 4">U0105</strain>
    </source>
</reference>
<keyword evidence="2" id="KW-0378">Hydrolase</keyword>
<comment type="similarity">
    <text evidence="1">Belongs to the 4-hydroxybenzoyl-CoA thioesterase family.</text>
</comment>
<dbReference type="Gene3D" id="3.10.129.10">
    <property type="entry name" value="Hotdog Thioesterase"/>
    <property type="match status" value="1"/>
</dbReference>
<gene>
    <name evidence="3" type="primary">ybgC</name>
    <name evidence="3" type="ORF">DRW07_03875</name>
</gene>
<dbReference type="OrthoDB" id="9808429at2"/>
<dbReference type="PANTHER" id="PTHR31793:SF37">
    <property type="entry name" value="ACYL-COA THIOESTER HYDROLASE YBGC"/>
    <property type="match status" value="1"/>
</dbReference>
<dbReference type="InterPro" id="IPR050563">
    <property type="entry name" value="4-hydroxybenzoyl-CoA_TE"/>
</dbReference>
<dbReference type="NCBIfam" id="TIGR02799">
    <property type="entry name" value="thio_ybgC"/>
    <property type="match status" value="1"/>
</dbReference>
<dbReference type="PROSITE" id="PS01328">
    <property type="entry name" value="4HBCOA_THIOESTERASE"/>
    <property type="match status" value="1"/>
</dbReference>